<keyword evidence="3" id="KW-0862">Zinc</keyword>
<dbReference type="Pfam" id="PF06839">
    <property type="entry name" value="Zn_ribbon_GRF"/>
    <property type="match status" value="1"/>
</dbReference>
<keyword evidence="2 4" id="KW-0863">Zinc-finger</keyword>
<dbReference type="GO" id="GO:0016853">
    <property type="term" value="F:isomerase activity"/>
    <property type="evidence" value="ECO:0007669"/>
    <property type="project" value="UniProtKB-KW"/>
</dbReference>
<evidence type="ECO:0000259" key="5">
    <source>
        <dbReference type="PROSITE" id="PS51999"/>
    </source>
</evidence>
<dbReference type="Proteomes" id="UP000054815">
    <property type="component" value="Unassembled WGS sequence"/>
</dbReference>
<proteinExistence type="predicted"/>
<accession>A0A0V0Y833</accession>
<evidence type="ECO:0000256" key="1">
    <source>
        <dbReference type="ARBA" id="ARBA00022723"/>
    </source>
</evidence>
<dbReference type="EMBL" id="JYDU01000044">
    <property type="protein sequence ID" value="KRX96415.1"/>
    <property type="molecule type" value="Genomic_DNA"/>
</dbReference>
<dbReference type="STRING" id="6337.A0A0V0Y833"/>
<evidence type="ECO:0000256" key="3">
    <source>
        <dbReference type="ARBA" id="ARBA00022833"/>
    </source>
</evidence>
<organism evidence="6 7">
    <name type="scientific">Trichinella pseudospiralis</name>
    <name type="common">Parasitic roundworm</name>
    <dbReference type="NCBI Taxonomy" id="6337"/>
    <lineage>
        <taxon>Eukaryota</taxon>
        <taxon>Metazoa</taxon>
        <taxon>Ecdysozoa</taxon>
        <taxon>Nematoda</taxon>
        <taxon>Enoplea</taxon>
        <taxon>Dorylaimia</taxon>
        <taxon>Trichinellida</taxon>
        <taxon>Trichinellidae</taxon>
        <taxon>Trichinella</taxon>
    </lineage>
</organism>
<comment type="caution">
    <text evidence="6">The sequence shown here is derived from an EMBL/GenBank/DDBJ whole genome shotgun (WGS) entry which is preliminary data.</text>
</comment>
<evidence type="ECO:0000313" key="7">
    <source>
        <dbReference type="Proteomes" id="UP000054815"/>
    </source>
</evidence>
<evidence type="ECO:0000313" key="6">
    <source>
        <dbReference type="EMBL" id="KRX96415.1"/>
    </source>
</evidence>
<dbReference type="GO" id="GO:0008270">
    <property type="term" value="F:zinc ion binding"/>
    <property type="evidence" value="ECO:0007669"/>
    <property type="project" value="UniProtKB-KW"/>
</dbReference>
<gene>
    <name evidence="6" type="primary">Top3a</name>
    <name evidence="6" type="ORF">T4E_3621</name>
</gene>
<feature type="domain" description="GRF-type" evidence="5">
    <location>
        <begin position="217"/>
        <end position="259"/>
    </location>
</feature>
<protein>
    <submittedName>
        <fullName evidence="6">DNA topoisomerase 3-alpha</fullName>
    </submittedName>
</protein>
<evidence type="ECO:0000256" key="4">
    <source>
        <dbReference type="PROSITE-ProRule" id="PRU01343"/>
    </source>
</evidence>
<name>A0A0V0Y833_TRIPS</name>
<reference evidence="6 7" key="1">
    <citation type="submission" date="2015-01" db="EMBL/GenBank/DDBJ databases">
        <title>Evolution of Trichinella species and genotypes.</title>
        <authorList>
            <person name="Korhonen P.K."/>
            <person name="Edoardo P."/>
            <person name="Giuseppe L.R."/>
            <person name="Gasser R.B."/>
        </authorList>
    </citation>
    <scope>NUCLEOTIDE SEQUENCE [LARGE SCALE GENOMIC DNA]</scope>
    <source>
        <strain evidence="6">ISS141</strain>
    </source>
</reference>
<dbReference type="InterPro" id="IPR010666">
    <property type="entry name" value="Znf_GRF"/>
</dbReference>
<sequence length="324" mass="35204">MVSWTTDRGNARRTRAAVEVSRQSLVEAFSHGGHLLEHVPIFRLVFTQHILLGTGSVGNTTQLGFEVSPQIRLGQLAAHSVVTVHQSQAQISGQQTLVRGQANVQTFLYGFDVIGVRGVGTNAELLHQADQISFGQQIRRLGLTGDHFHLNIQSVTDCIRNIISFCDNQTVSAEVLVGNFNLNGGLQALGVGRNTGEEMPDDKLVQPSMLLEIQTTCQCGLAGKLFTVRKEGPNKGRTFYACSKIGQGRCNFFAWADFGPAPLSRSAMVQSQSNTFGQYFPQSTVQGHSAGRGYQAGKGMKAVRKCGLCRQPGHNVKNCPEKFT</sequence>
<keyword evidence="1" id="KW-0479">Metal-binding</keyword>
<evidence type="ECO:0000256" key="2">
    <source>
        <dbReference type="ARBA" id="ARBA00022771"/>
    </source>
</evidence>
<dbReference type="PROSITE" id="PS51999">
    <property type="entry name" value="ZF_GRF"/>
    <property type="match status" value="1"/>
</dbReference>
<keyword evidence="6" id="KW-0413">Isomerase</keyword>
<dbReference type="AlphaFoldDB" id="A0A0V0Y833"/>